<dbReference type="RefSeq" id="WP_146451702.1">
    <property type="nucleotide sequence ID" value="NZ_SJPS01000004.1"/>
</dbReference>
<keyword evidence="1 2" id="KW-0732">Signal</keyword>
<gene>
    <name evidence="4" type="ORF">Pla144_31340</name>
</gene>
<dbReference type="PANTHER" id="PTHR43037">
    <property type="entry name" value="UNNAMED PRODUCT-RELATED"/>
    <property type="match status" value="1"/>
</dbReference>
<comment type="caution">
    <text evidence="4">The sequence shown here is derived from an EMBL/GenBank/DDBJ whole genome shotgun (WGS) entry which is preliminary data.</text>
</comment>
<sequence length="466" mass="48828" precursor="true">MRIQRLVLCFLIIAAFTVSVSTAASVSDFINFSNPLVPGRLYIPPEAATSIDPRPLILFLHGAGETGSNNVSQVNGNIDNLLAEAKARGAFLYAPQATTFTWADSTRTTNVMSMIDQALTQYNVDMDRLYVTGLSMGGGGVWNMLNRFDDRFAAGVPIAAVSPGGDFAASNLVGKPTWAFHARNDGTVSTTSSRNVVSNVLNAAAAASIVYPATNDPGTTLLYNNDIVGMNFTEWTTGGHGIWGRVYSTPEMYDWMFSKTLMAPPVVPPTAGTQILSSNLNPRLPIADPSGVAIPAGTGFFSIGTIDLSDAEVSQTNLGSLATLANAFTQFGSSSPLGASGLEGLFVVNVGAPLPSNDPLIGKNIYLIAGDGSDIESSDSLFVFKSDTLFDSGSPSTLLSISLNTAPSGGKLLLGTEGTVFANRQGGFRPGIIAAAVNVPEPTSLMLMMLGGIALLSRQREQRGHS</sequence>
<dbReference type="InterPro" id="IPR050955">
    <property type="entry name" value="Plant_Biomass_Hydrol_Est"/>
</dbReference>
<evidence type="ECO:0000256" key="2">
    <source>
        <dbReference type="SAM" id="SignalP"/>
    </source>
</evidence>
<evidence type="ECO:0000259" key="3">
    <source>
        <dbReference type="Pfam" id="PF07589"/>
    </source>
</evidence>
<dbReference type="OrthoDB" id="9764953at2"/>
<dbReference type="PANTHER" id="PTHR43037:SF1">
    <property type="entry name" value="BLL1128 PROTEIN"/>
    <property type="match status" value="1"/>
</dbReference>
<dbReference type="AlphaFoldDB" id="A0A5C6CMZ8"/>
<dbReference type="Pfam" id="PF07589">
    <property type="entry name" value="PEP-CTERM"/>
    <property type="match status" value="1"/>
</dbReference>
<accession>A0A5C6CMZ8</accession>
<protein>
    <submittedName>
        <fullName evidence="4">Alpha/beta hydrolase family protein</fullName>
    </submittedName>
</protein>
<dbReference type="NCBIfam" id="TIGR02595">
    <property type="entry name" value="PEP_CTERM"/>
    <property type="match status" value="1"/>
</dbReference>
<dbReference type="InterPro" id="IPR029058">
    <property type="entry name" value="AB_hydrolase_fold"/>
</dbReference>
<name>A0A5C6CMZ8_9BACT</name>
<keyword evidence="5" id="KW-1185">Reference proteome</keyword>
<reference evidence="4 5" key="1">
    <citation type="submission" date="2019-02" db="EMBL/GenBank/DDBJ databases">
        <title>Deep-cultivation of Planctomycetes and their phenomic and genomic characterization uncovers novel biology.</title>
        <authorList>
            <person name="Wiegand S."/>
            <person name="Jogler M."/>
            <person name="Boedeker C."/>
            <person name="Pinto D."/>
            <person name="Vollmers J."/>
            <person name="Rivas-Marin E."/>
            <person name="Kohn T."/>
            <person name="Peeters S.H."/>
            <person name="Heuer A."/>
            <person name="Rast P."/>
            <person name="Oberbeckmann S."/>
            <person name="Bunk B."/>
            <person name="Jeske O."/>
            <person name="Meyerdierks A."/>
            <person name="Storesund J.E."/>
            <person name="Kallscheuer N."/>
            <person name="Luecker S."/>
            <person name="Lage O.M."/>
            <person name="Pohl T."/>
            <person name="Merkel B.J."/>
            <person name="Hornburger P."/>
            <person name="Mueller R.-W."/>
            <person name="Bruemmer F."/>
            <person name="Labrenz M."/>
            <person name="Spormann A.M."/>
            <person name="Op Den Camp H."/>
            <person name="Overmann J."/>
            <person name="Amann R."/>
            <person name="Jetten M.S.M."/>
            <person name="Mascher T."/>
            <person name="Medema M.H."/>
            <person name="Devos D.P."/>
            <person name="Kaster A.-K."/>
            <person name="Ovreas L."/>
            <person name="Rohde M."/>
            <person name="Galperin M.Y."/>
            <person name="Jogler C."/>
        </authorList>
    </citation>
    <scope>NUCLEOTIDE SEQUENCE [LARGE SCALE GENOMIC DNA]</scope>
    <source>
        <strain evidence="4 5">Pla144</strain>
    </source>
</reference>
<feature type="domain" description="Ice-binding protein C-terminal" evidence="3">
    <location>
        <begin position="439"/>
        <end position="460"/>
    </location>
</feature>
<organism evidence="4 5">
    <name type="scientific">Bythopirellula polymerisocia</name>
    <dbReference type="NCBI Taxonomy" id="2528003"/>
    <lineage>
        <taxon>Bacteria</taxon>
        <taxon>Pseudomonadati</taxon>
        <taxon>Planctomycetota</taxon>
        <taxon>Planctomycetia</taxon>
        <taxon>Pirellulales</taxon>
        <taxon>Lacipirellulaceae</taxon>
        <taxon>Bythopirellula</taxon>
    </lineage>
</organism>
<dbReference type="EMBL" id="SJPS01000004">
    <property type="protein sequence ID" value="TWU25920.1"/>
    <property type="molecule type" value="Genomic_DNA"/>
</dbReference>
<evidence type="ECO:0000313" key="5">
    <source>
        <dbReference type="Proteomes" id="UP000318437"/>
    </source>
</evidence>
<evidence type="ECO:0000256" key="1">
    <source>
        <dbReference type="ARBA" id="ARBA00022729"/>
    </source>
</evidence>
<proteinExistence type="predicted"/>
<evidence type="ECO:0000313" key="4">
    <source>
        <dbReference type="EMBL" id="TWU25920.1"/>
    </source>
</evidence>
<dbReference type="GO" id="GO:0016787">
    <property type="term" value="F:hydrolase activity"/>
    <property type="evidence" value="ECO:0007669"/>
    <property type="project" value="UniProtKB-KW"/>
</dbReference>
<dbReference type="SUPFAM" id="SSF53474">
    <property type="entry name" value="alpha/beta-Hydrolases"/>
    <property type="match status" value="1"/>
</dbReference>
<feature type="signal peptide" evidence="2">
    <location>
        <begin position="1"/>
        <end position="23"/>
    </location>
</feature>
<feature type="chain" id="PRO_5022806957" evidence="2">
    <location>
        <begin position="24"/>
        <end position="466"/>
    </location>
</feature>
<dbReference type="InterPro" id="IPR013424">
    <property type="entry name" value="Ice-binding_C"/>
</dbReference>
<dbReference type="Proteomes" id="UP000318437">
    <property type="component" value="Unassembled WGS sequence"/>
</dbReference>
<dbReference type="Gene3D" id="3.40.50.1820">
    <property type="entry name" value="alpha/beta hydrolase"/>
    <property type="match status" value="1"/>
</dbReference>
<keyword evidence="4" id="KW-0378">Hydrolase</keyword>